<evidence type="ECO:0000313" key="9">
    <source>
        <dbReference type="Proteomes" id="UP000315783"/>
    </source>
</evidence>
<feature type="compositionally biased region" description="Basic and acidic residues" evidence="6">
    <location>
        <begin position="701"/>
        <end position="726"/>
    </location>
</feature>
<keyword evidence="3 7" id="KW-0812">Transmembrane</keyword>
<evidence type="ECO:0000256" key="7">
    <source>
        <dbReference type="SAM" id="Phobius"/>
    </source>
</evidence>
<evidence type="ECO:0000256" key="3">
    <source>
        <dbReference type="ARBA" id="ARBA00022692"/>
    </source>
</evidence>
<evidence type="ECO:0000256" key="1">
    <source>
        <dbReference type="ARBA" id="ARBA00004141"/>
    </source>
</evidence>
<sequence length="726" mass="80546">MISKDGGQEPYYIGKDESIAMNTSASGEHAREEGVVNEEADVYKSTYDDAQAMKRMGRRQELVRHYRVFSMVSFVGMATAAWEMTLYQITPALRDGGLPALMYSNIWIFCAFVPVVLSLAEMSSMAPIAGAQYHWVSEFAPEKYQKFLSYLTGWTSTLALQAGNASGLFLIGTLVQAIIQIHKPDYAFENWHGTLLAVAVCCLTVVANVHCSRILPYWQNPVFAINILAYFAFIIPVWCNAPLTTSEHVWTRWENSGGWSSLTVAVLVGQLPAITSQTGMDAAAHMSEEVRNASSSVPKVMISVFGINFFLNIMTVITLCYHIPDVSAALNEPTMYPAIWVLKQSMSDSWLTALLVVQCIFLLFSNFSYLAAVSRDLFAFARDKGLPYSGWLAKVDKERKIPINAYYLTATFAALLSLIYIGSPVALYAIGSLLACAIMQCFCFSISCVLWRRIYHPETLPHARFSLGKLGVPINAVAVFVVVWSFFWAFWPQEYPVTPSGFNWSVAIFVPTIFVALVYYVVKGRHQIIVFIGFRLTYLAPARNGDPTLTSIMPSIFTQAALHFSILASCVTTLKPFLRHFDPVFVVESADLSSSKRSRASANPSGDPYYRLDTISRSSRSRNDPNDNINWRPYQGPTPADGYAAAYHDSSATQSSDSSKEGRLLRASRSVGSGLRSAAKRRQHSVKRSVGHGDSASTKTDASDRIIIERTREVTVKHEDSPECTT</sequence>
<dbReference type="EMBL" id="SPUK01000002">
    <property type="protein sequence ID" value="TQV99483.1"/>
    <property type="molecule type" value="Genomic_DNA"/>
</dbReference>
<feature type="transmembrane region" description="Helical" evidence="7">
    <location>
        <begin position="158"/>
        <end position="179"/>
    </location>
</feature>
<keyword evidence="5 7" id="KW-0472">Membrane</keyword>
<dbReference type="Pfam" id="PF13520">
    <property type="entry name" value="AA_permease_2"/>
    <property type="match status" value="1"/>
</dbReference>
<dbReference type="InterPro" id="IPR002293">
    <property type="entry name" value="AA/rel_permease1"/>
</dbReference>
<feature type="region of interest" description="Disordered" evidence="6">
    <location>
        <begin position="596"/>
        <end position="726"/>
    </location>
</feature>
<dbReference type="STRING" id="43265.A0A545WA26"/>
<feature type="transmembrane region" description="Helical" evidence="7">
    <location>
        <begin position="258"/>
        <end position="279"/>
    </location>
</feature>
<organism evidence="8 9">
    <name type="scientific">Cordyceps javanica</name>
    <dbReference type="NCBI Taxonomy" id="43265"/>
    <lineage>
        <taxon>Eukaryota</taxon>
        <taxon>Fungi</taxon>
        <taxon>Dikarya</taxon>
        <taxon>Ascomycota</taxon>
        <taxon>Pezizomycotina</taxon>
        <taxon>Sordariomycetes</taxon>
        <taxon>Hypocreomycetidae</taxon>
        <taxon>Hypocreales</taxon>
        <taxon>Cordycipitaceae</taxon>
        <taxon>Cordyceps</taxon>
    </lineage>
</organism>
<evidence type="ECO:0000256" key="4">
    <source>
        <dbReference type="ARBA" id="ARBA00022989"/>
    </source>
</evidence>
<dbReference type="Gene3D" id="1.20.1740.10">
    <property type="entry name" value="Amino acid/polyamine transporter I"/>
    <property type="match status" value="1"/>
</dbReference>
<evidence type="ECO:0000313" key="8">
    <source>
        <dbReference type="EMBL" id="TQV99483.1"/>
    </source>
</evidence>
<feature type="transmembrane region" description="Helical" evidence="7">
    <location>
        <begin position="427"/>
        <end position="451"/>
    </location>
</feature>
<feature type="transmembrane region" description="Helical" evidence="7">
    <location>
        <begin position="502"/>
        <end position="522"/>
    </location>
</feature>
<protein>
    <submittedName>
        <fullName evidence="8">GABA permease</fullName>
    </submittedName>
</protein>
<comment type="caution">
    <text evidence="8">The sequence shown here is derived from an EMBL/GenBank/DDBJ whole genome shotgun (WGS) entry which is preliminary data.</text>
</comment>
<comment type="subcellular location">
    <subcellularLocation>
        <location evidence="1">Membrane</location>
        <topology evidence="1">Multi-pass membrane protein</topology>
    </subcellularLocation>
</comment>
<gene>
    <name evidence="8" type="ORF">IF1G_01698</name>
</gene>
<evidence type="ECO:0000256" key="6">
    <source>
        <dbReference type="SAM" id="MobiDB-lite"/>
    </source>
</evidence>
<dbReference type="GO" id="GO:0022857">
    <property type="term" value="F:transmembrane transporter activity"/>
    <property type="evidence" value="ECO:0007669"/>
    <property type="project" value="InterPro"/>
</dbReference>
<feature type="transmembrane region" description="Helical" evidence="7">
    <location>
        <begin position="403"/>
        <end position="421"/>
    </location>
</feature>
<dbReference type="Proteomes" id="UP000315783">
    <property type="component" value="Unassembled WGS sequence"/>
</dbReference>
<keyword evidence="4 7" id="KW-1133">Transmembrane helix</keyword>
<feature type="transmembrane region" description="Helical" evidence="7">
    <location>
        <begin position="101"/>
        <end position="120"/>
    </location>
</feature>
<dbReference type="PANTHER" id="PTHR45649:SF4">
    <property type="entry name" value="TRANSPORTER, PUTATIVE (EUROFUNG)-RELATED"/>
    <property type="match status" value="1"/>
</dbReference>
<evidence type="ECO:0000256" key="5">
    <source>
        <dbReference type="ARBA" id="ARBA00023136"/>
    </source>
</evidence>
<reference evidence="8 9" key="1">
    <citation type="journal article" date="2019" name="Appl. Microbiol. Biotechnol.">
        <title>Genome sequence of Isaria javanica and comparative genome analysis insights into family S53 peptidase evolution in fungal entomopathogens.</title>
        <authorList>
            <person name="Lin R."/>
            <person name="Zhang X."/>
            <person name="Xin B."/>
            <person name="Zou M."/>
            <person name="Gao Y."/>
            <person name="Qin F."/>
            <person name="Hu Q."/>
            <person name="Xie B."/>
            <person name="Cheng X."/>
        </authorList>
    </citation>
    <scope>NUCLEOTIDE SEQUENCE [LARGE SCALE GENOMIC DNA]</scope>
    <source>
        <strain evidence="8 9">IJ1G</strain>
    </source>
</reference>
<proteinExistence type="predicted"/>
<feature type="transmembrane region" description="Helical" evidence="7">
    <location>
        <begin position="191"/>
        <end position="209"/>
    </location>
</feature>
<keyword evidence="2" id="KW-0813">Transport</keyword>
<keyword evidence="9" id="KW-1185">Reference proteome</keyword>
<dbReference type="AlphaFoldDB" id="A0A545WA26"/>
<feature type="transmembrane region" description="Helical" evidence="7">
    <location>
        <begin position="472"/>
        <end position="490"/>
    </location>
</feature>
<dbReference type="OrthoDB" id="3257095at2759"/>
<feature type="transmembrane region" description="Helical" evidence="7">
    <location>
        <begin position="350"/>
        <end position="372"/>
    </location>
</feature>
<feature type="compositionally biased region" description="Basic residues" evidence="6">
    <location>
        <begin position="678"/>
        <end position="690"/>
    </location>
</feature>
<dbReference type="PANTHER" id="PTHR45649">
    <property type="entry name" value="AMINO-ACID PERMEASE BAT1"/>
    <property type="match status" value="1"/>
</dbReference>
<dbReference type="GO" id="GO:0016020">
    <property type="term" value="C:membrane"/>
    <property type="evidence" value="ECO:0007669"/>
    <property type="project" value="UniProtKB-SubCell"/>
</dbReference>
<feature type="transmembrane region" description="Helical" evidence="7">
    <location>
        <begin position="300"/>
        <end position="324"/>
    </location>
</feature>
<evidence type="ECO:0000256" key="2">
    <source>
        <dbReference type="ARBA" id="ARBA00022448"/>
    </source>
</evidence>
<name>A0A545WA26_9HYPO</name>
<accession>A0A545WA26</accession>
<feature type="transmembrane region" description="Helical" evidence="7">
    <location>
        <begin position="221"/>
        <end position="238"/>
    </location>
</feature>
<feature type="transmembrane region" description="Helical" evidence="7">
    <location>
        <begin position="68"/>
        <end position="89"/>
    </location>
</feature>